<protein>
    <submittedName>
        <fullName evidence="2">Uncharacterized protein</fullName>
    </submittedName>
</protein>
<keyword evidence="3" id="KW-1185">Reference proteome</keyword>
<accession>A0ABR1XSK1</accession>
<feature type="region of interest" description="Disordered" evidence="1">
    <location>
        <begin position="47"/>
        <end position="73"/>
    </location>
</feature>
<proteinExistence type="predicted"/>
<name>A0ABR1XSK1_9PEZI</name>
<comment type="caution">
    <text evidence="2">The sequence shown here is derived from an EMBL/GenBank/DDBJ whole genome shotgun (WGS) entry which is preliminary data.</text>
</comment>
<reference evidence="2 3" key="1">
    <citation type="journal article" date="2022" name="G3 (Bethesda)">
        <title>Enemy or ally: a genomic approach to elucidate the lifestyle of Phyllosticta citrichinaensis.</title>
        <authorList>
            <person name="Buijs V.A."/>
            <person name="Groenewald J.Z."/>
            <person name="Haridas S."/>
            <person name="LaButti K.M."/>
            <person name="Lipzen A."/>
            <person name="Martin F.M."/>
            <person name="Barry K."/>
            <person name="Grigoriev I.V."/>
            <person name="Crous P.W."/>
            <person name="Seidl M.F."/>
        </authorList>
    </citation>
    <scope>NUCLEOTIDE SEQUENCE [LARGE SCALE GENOMIC DNA]</scope>
    <source>
        <strain evidence="2 3">CBS 129764</strain>
    </source>
</reference>
<evidence type="ECO:0000313" key="2">
    <source>
        <dbReference type="EMBL" id="KAK8166258.1"/>
    </source>
</evidence>
<evidence type="ECO:0000256" key="1">
    <source>
        <dbReference type="SAM" id="MobiDB-lite"/>
    </source>
</evidence>
<sequence length="174" mass="18719">MIKARRACGVGTAEHCLPIIPHLGPLAALLPLLCSVGPDRFRAQPPSLAPCPTAGSQTASLTRYKHPTPPHQPATVRHALPTSYFSLFSSLCPADGSRSLFSSLSHSHHPFVRSSLPRHTLSGCSWVRHYFTYLLVLHLTLLPSTSPLSNIHHALLLQSVSSAPVSLLLNSLSS</sequence>
<organism evidence="2 3">
    <name type="scientific">Phyllosticta citrichinensis</name>
    <dbReference type="NCBI Taxonomy" id="1130410"/>
    <lineage>
        <taxon>Eukaryota</taxon>
        <taxon>Fungi</taxon>
        <taxon>Dikarya</taxon>
        <taxon>Ascomycota</taxon>
        <taxon>Pezizomycotina</taxon>
        <taxon>Dothideomycetes</taxon>
        <taxon>Dothideomycetes incertae sedis</taxon>
        <taxon>Botryosphaeriales</taxon>
        <taxon>Phyllostictaceae</taxon>
        <taxon>Phyllosticta</taxon>
    </lineage>
</organism>
<dbReference type="EMBL" id="JBBWUH010000005">
    <property type="protein sequence ID" value="KAK8166258.1"/>
    <property type="molecule type" value="Genomic_DNA"/>
</dbReference>
<gene>
    <name evidence="2" type="ORF">IWX90DRAFT_207145</name>
</gene>
<dbReference type="Proteomes" id="UP001456524">
    <property type="component" value="Unassembled WGS sequence"/>
</dbReference>
<evidence type="ECO:0000313" key="3">
    <source>
        <dbReference type="Proteomes" id="UP001456524"/>
    </source>
</evidence>